<dbReference type="Pfam" id="PF11917">
    <property type="entry name" value="DUF3435"/>
    <property type="match status" value="1"/>
</dbReference>
<keyword evidence="2" id="KW-1185">Reference proteome</keyword>
<dbReference type="Proteomes" id="UP000219338">
    <property type="component" value="Unassembled WGS sequence"/>
</dbReference>
<dbReference type="PANTHER" id="PTHR37535">
    <property type="entry name" value="FLUG DOMAIN PROTEIN"/>
    <property type="match status" value="1"/>
</dbReference>
<accession>A0A284S6E8</accession>
<gene>
    <name evidence="1" type="ORF">ARMOST_20101</name>
</gene>
<dbReference type="PANTHER" id="PTHR37535:SF3">
    <property type="entry name" value="FLUG DOMAIN-CONTAINING PROTEIN"/>
    <property type="match status" value="1"/>
</dbReference>
<name>A0A284S6E8_ARMOS</name>
<proteinExistence type="predicted"/>
<evidence type="ECO:0000313" key="1">
    <source>
        <dbReference type="EMBL" id="SJL16575.1"/>
    </source>
</evidence>
<dbReference type="STRING" id="47428.A0A284S6E8"/>
<dbReference type="OrthoDB" id="3033142at2759"/>
<dbReference type="AlphaFoldDB" id="A0A284S6E8"/>
<dbReference type="InterPro" id="IPR021842">
    <property type="entry name" value="DUF3435"/>
</dbReference>
<sequence length="447" mass="49849">MPGPQCCVASHDVTERKRSHITPALELNLHIQLMGLDALLLQLIITKAASPTILTCMQHDLQSRPFPILLHPSLLSSLHCQTGVPPLPVLGAAIAYHSAMVLHNAIGKLSAAKLFSSCMAVPKVKQAMEKSLSGKVFMQKAGQSTRNKIKQVHHTWKGFFHSKVKEGNQYHIPETISPESAMPPPGFIPYASYLALSTEGWLGPYAVKNTIHGFVCQVFGIWCREVLQTVTSDVCQQVLAYIDSEDLEEIAPFSTNQCEKFSLSTTDFEIMAHSIFEDTEGLRTAHMMLQVLYALLPQSLSLERPSAIIKSSSHFSTNKALMWCDHKFHVLPNPDNPHSPIILICIKIHLLKGYRKNNATYKEFLLMPETHSHALCPISLIVAMVIEDNIFPHIKSVILLNIRQNFSMNSQLDNLPDRVPVSPYYRSPKGKKTQCHLLLLSVAKVIC</sequence>
<dbReference type="EMBL" id="FUEG01000036">
    <property type="protein sequence ID" value="SJL16575.1"/>
    <property type="molecule type" value="Genomic_DNA"/>
</dbReference>
<organism evidence="1 2">
    <name type="scientific">Armillaria ostoyae</name>
    <name type="common">Armillaria root rot fungus</name>
    <dbReference type="NCBI Taxonomy" id="47428"/>
    <lineage>
        <taxon>Eukaryota</taxon>
        <taxon>Fungi</taxon>
        <taxon>Dikarya</taxon>
        <taxon>Basidiomycota</taxon>
        <taxon>Agaricomycotina</taxon>
        <taxon>Agaricomycetes</taxon>
        <taxon>Agaricomycetidae</taxon>
        <taxon>Agaricales</taxon>
        <taxon>Marasmiineae</taxon>
        <taxon>Physalacriaceae</taxon>
        <taxon>Armillaria</taxon>
    </lineage>
</organism>
<protein>
    <submittedName>
        <fullName evidence="1">Uncharacterized protein</fullName>
    </submittedName>
</protein>
<reference evidence="2" key="1">
    <citation type="journal article" date="2017" name="Nat. Ecol. Evol.">
        <title>Genome expansion and lineage-specific genetic innovations in the forest pathogenic fungi Armillaria.</title>
        <authorList>
            <person name="Sipos G."/>
            <person name="Prasanna A.N."/>
            <person name="Walter M.C."/>
            <person name="O'Connor E."/>
            <person name="Balint B."/>
            <person name="Krizsan K."/>
            <person name="Kiss B."/>
            <person name="Hess J."/>
            <person name="Varga T."/>
            <person name="Slot J."/>
            <person name="Riley R."/>
            <person name="Boka B."/>
            <person name="Rigling D."/>
            <person name="Barry K."/>
            <person name="Lee J."/>
            <person name="Mihaltcheva S."/>
            <person name="LaButti K."/>
            <person name="Lipzen A."/>
            <person name="Waldron R."/>
            <person name="Moloney N.M."/>
            <person name="Sperisen C."/>
            <person name="Kredics L."/>
            <person name="Vagvoelgyi C."/>
            <person name="Patrignani A."/>
            <person name="Fitzpatrick D."/>
            <person name="Nagy I."/>
            <person name="Doyle S."/>
            <person name="Anderson J.B."/>
            <person name="Grigoriev I.V."/>
            <person name="Gueldener U."/>
            <person name="Muensterkoetter M."/>
            <person name="Nagy L.G."/>
        </authorList>
    </citation>
    <scope>NUCLEOTIDE SEQUENCE [LARGE SCALE GENOMIC DNA]</scope>
    <source>
        <strain evidence="2">C18/9</strain>
    </source>
</reference>
<evidence type="ECO:0000313" key="2">
    <source>
        <dbReference type="Proteomes" id="UP000219338"/>
    </source>
</evidence>